<feature type="binding site" evidence="4">
    <location>
        <position position="73"/>
    </location>
    <ligand>
        <name>Zn(2+)</name>
        <dbReference type="ChEBI" id="CHEBI:29105"/>
    </ligand>
</feature>
<keyword evidence="7" id="KW-1185">Reference proteome</keyword>
<evidence type="ECO:0000256" key="3">
    <source>
        <dbReference type="ARBA" id="ARBA00022833"/>
    </source>
</evidence>
<evidence type="ECO:0000313" key="6">
    <source>
        <dbReference type="EMBL" id="OES45487.1"/>
    </source>
</evidence>
<comment type="caution">
    <text evidence="6">The sequence shown here is derived from an EMBL/GenBank/DDBJ whole genome shotgun (WGS) entry which is preliminary data.</text>
</comment>
<dbReference type="InterPro" id="IPR035240">
    <property type="entry name" value="SprT_Zn_ribbon"/>
</dbReference>
<dbReference type="Proteomes" id="UP000095658">
    <property type="component" value="Unassembled WGS sequence"/>
</dbReference>
<name>A0A1E7DQW8_9BACI</name>
<dbReference type="EMBL" id="MAMP01000013">
    <property type="protein sequence ID" value="OES45487.1"/>
    <property type="molecule type" value="Genomic_DNA"/>
</dbReference>
<dbReference type="SMART" id="SM00731">
    <property type="entry name" value="SprT"/>
    <property type="match status" value="1"/>
</dbReference>
<evidence type="ECO:0000313" key="7">
    <source>
        <dbReference type="Proteomes" id="UP000095658"/>
    </source>
</evidence>
<dbReference type="InterPro" id="IPR006640">
    <property type="entry name" value="SprT-like_domain"/>
</dbReference>
<evidence type="ECO:0000256" key="4">
    <source>
        <dbReference type="HAMAP-Rule" id="MF_00745"/>
    </source>
</evidence>
<dbReference type="HAMAP" id="MF_00745">
    <property type="entry name" value="SprT_like"/>
    <property type="match status" value="1"/>
</dbReference>
<comment type="cofactor">
    <cofactor evidence="4">
        <name>Zn(2+)</name>
        <dbReference type="ChEBI" id="CHEBI:29105"/>
    </cofactor>
    <text evidence="4">Binds 1 zinc ion.</text>
</comment>
<comment type="subcellular location">
    <subcellularLocation>
        <location evidence="4">Cytoplasm</location>
    </subcellularLocation>
</comment>
<feature type="domain" description="SprT-like" evidence="5">
    <location>
        <begin position="6"/>
        <end position="153"/>
    </location>
</feature>
<accession>A0A1E7DQW8</accession>
<keyword evidence="2 4" id="KW-0479">Metal-binding</keyword>
<gene>
    <name evidence="6" type="ORF">BA724_17335</name>
</gene>
<dbReference type="Pfam" id="PF10263">
    <property type="entry name" value="SprT-like"/>
    <property type="match status" value="1"/>
</dbReference>
<dbReference type="Pfam" id="PF17283">
    <property type="entry name" value="Zn_ribbon_SprT"/>
    <property type="match status" value="1"/>
</dbReference>
<dbReference type="GO" id="GO:0005737">
    <property type="term" value="C:cytoplasm"/>
    <property type="evidence" value="ECO:0007669"/>
    <property type="project" value="UniProtKB-SubCell"/>
</dbReference>
<evidence type="ECO:0000256" key="2">
    <source>
        <dbReference type="ARBA" id="ARBA00022723"/>
    </source>
</evidence>
<dbReference type="GO" id="GO:0008270">
    <property type="term" value="F:zinc ion binding"/>
    <property type="evidence" value="ECO:0007669"/>
    <property type="project" value="UniProtKB-UniRule"/>
</dbReference>
<dbReference type="InterPro" id="IPR023524">
    <property type="entry name" value="Uncharacterised_SprT-like"/>
</dbReference>
<feature type="active site" evidence="4">
    <location>
        <position position="70"/>
    </location>
</feature>
<dbReference type="STRING" id="1714016.BA724_17335"/>
<sequence length="155" mass="18628">MTFTDKEIQKLTEDLSLRFFERPFLHRAYVNKRLRTTGGRYLLQSHNIEVNEKYIEAYGEEEFIGILKHELCHYHLHIEGRGYRHGDRDFKALLKRTGSPRHCRSLPELTKKARLRIVIRYNCQACGIRYERRRRINTKKYVCGSCRGRLKEINE</sequence>
<dbReference type="GO" id="GO:0006950">
    <property type="term" value="P:response to stress"/>
    <property type="evidence" value="ECO:0007669"/>
    <property type="project" value="UniProtKB-ARBA"/>
</dbReference>
<dbReference type="OrthoDB" id="9799909at2"/>
<protein>
    <recommendedName>
        <fullName evidence="4">Protein SprT-like</fullName>
    </recommendedName>
</protein>
<dbReference type="AlphaFoldDB" id="A0A1E7DQW8"/>
<evidence type="ECO:0000259" key="5">
    <source>
        <dbReference type="SMART" id="SM00731"/>
    </source>
</evidence>
<reference evidence="6 7" key="1">
    <citation type="submission" date="2016-06" db="EMBL/GenBank/DDBJ databases">
        <title>Domibacillus iocasae genome sequencing.</title>
        <authorList>
            <person name="Verma A."/>
            <person name="Pal Y."/>
            <person name="Ojha A.K."/>
            <person name="Krishnamurthi S."/>
        </authorList>
    </citation>
    <scope>NUCLEOTIDE SEQUENCE [LARGE SCALE GENOMIC DNA]</scope>
    <source>
        <strain evidence="6 7">DSM 29979</strain>
    </source>
</reference>
<dbReference type="RefSeq" id="WP_069937883.1">
    <property type="nucleotide sequence ID" value="NZ_MAMP01000013.1"/>
</dbReference>
<keyword evidence="1 4" id="KW-0963">Cytoplasm</keyword>
<dbReference type="NCBIfam" id="NF003339">
    <property type="entry name" value="PRK04351.1"/>
    <property type="match status" value="1"/>
</dbReference>
<feature type="binding site" evidence="4">
    <location>
        <position position="69"/>
    </location>
    <ligand>
        <name>Zn(2+)</name>
        <dbReference type="ChEBI" id="CHEBI:29105"/>
    </ligand>
</feature>
<comment type="similarity">
    <text evidence="4">Belongs to the SprT family.</text>
</comment>
<proteinExistence type="inferred from homology"/>
<evidence type="ECO:0000256" key="1">
    <source>
        <dbReference type="ARBA" id="ARBA00022490"/>
    </source>
</evidence>
<keyword evidence="3 4" id="KW-0862">Zinc</keyword>
<organism evidence="6 7">
    <name type="scientific">Domibacillus iocasae</name>
    <dbReference type="NCBI Taxonomy" id="1714016"/>
    <lineage>
        <taxon>Bacteria</taxon>
        <taxon>Bacillati</taxon>
        <taxon>Bacillota</taxon>
        <taxon>Bacilli</taxon>
        <taxon>Bacillales</taxon>
        <taxon>Bacillaceae</taxon>
        <taxon>Domibacillus</taxon>
    </lineage>
</organism>